<evidence type="ECO:0000313" key="2">
    <source>
        <dbReference type="Proteomes" id="UP000184085"/>
    </source>
</evidence>
<dbReference type="InterPro" id="IPR008767">
    <property type="entry name" value="Phage_SPP1_head-tail_adaptor"/>
</dbReference>
<accession>A0A1M4MZF8</accession>
<dbReference type="AlphaFoldDB" id="A0A1M4MZF8"/>
<reference evidence="2" key="1">
    <citation type="submission" date="2016-09" db="EMBL/GenBank/DDBJ databases">
        <authorList>
            <person name="Wibberg D."/>
        </authorList>
    </citation>
    <scope>NUCLEOTIDE SEQUENCE [LARGE SCALE GENOMIC DNA]</scope>
</reference>
<sequence>MKAVHLNQELVLEARQSVSDGAGGMQSGWVRLGTLWAEVRGGSGRIAGGAAQVVSETAYRIVVRAAPAGSPARPVAGQRLRSDVRVWQIEAVREYDHAARFLICFAKEEVAA</sequence>
<name>A0A1M4MZF8_9RHOB</name>
<dbReference type="Proteomes" id="UP000184085">
    <property type="component" value="Unassembled WGS sequence"/>
</dbReference>
<dbReference type="EMBL" id="FMJB01000050">
    <property type="protein sequence ID" value="SCM67943.1"/>
    <property type="molecule type" value="Genomic_DNA"/>
</dbReference>
<dbReference type="Pfam" id="PF05521">
    <property type="entry name" value="Phage_HCP"/>
    <property type="match status" value="1"/>
</dbReference>
<organism evidence="1 2">
    <name type="scientific">Donghicola eburneus</name>
    <dbReference type="NCBI Taxonomy" id="393278"/>
    <lineage>
        <taxon>Bacteria</taxon>
        <taxon>Pseudomonadati</taxon>
        <taxon>Pseudomonadota</taxon>
        <taxon>Alphaproteobacteria</taxon>
        <taxon>Rhodobacterales</taxon>
        <taxon>Roseobacteraceae</taxon>
        <taxon>Donghicola</taxon>
    </lineage>
</organism>
<dbReference type="Gene3D" id="2.40.10.270">
    <property type="entry name" value="Bacteriophage SPP1 head-tail adaptor protein"/>
    <property type="match status" value="1"/>
</dbReference>
<dbReference type="InterPro" id="IPR038666">
    <property type="entry name" value="SSP1_head-tail_sf"/>
</dbReference>
<evidence type="ECO:0000313" key="1">
    <source>
        <dbReference type="EMBL" id="SCM67943.1"/>
    </source>
</evidence>
<gene>
    <name evidence="1" type="ORF">KARMA_2150</name>
</gene>
<protein>
    <submittedName>
        <fullName evidence="1">Phage head-tail joining protein</fullName>
    </submittedName>
</protein>
<dbReference type="RefSeq" id="WP_072706579.1">
    <property type="nucleotide sequence ID" value="NZ_FMJB01000050.1"/>
</dbReference>
<proteinExistence type="predicted"/>
<keyword evidence="2" id="KW-1185">Reference proteome</keyword>